<organism evidence="1 2">
    <name type="scientific">Glacieibacterium arshaanense</name>
    <dbReference type="NCBI Taxonomy" id="2511025"/>
    <lineage>
        <taxon>Bacteria</taxon>
        <taxon>Pseudomonadati</taxon>
        <taxon>Pseudomonadota</taxon>
        <taxon>Alphaproteobacteria</taxon>
        <taxon>Sphingomonadales</taxon>
        <taxon>Sphingosinicellaceae</taxon>
        <taxon>Glacieibacterium</taxon>
    </lineage>
</organism>
<dbReference type="PANTHER" id="PTHR10285">
    <property type="entry name" value="URIDINE KINASE"/>
    <property type="match status" value="1"/>
</dbReference>
<dbReference type="Gene3D" id="3.40.50.300">
    <property type="entry name" value="P-loop containing nucleotide triphosphate hydrolases"/>
    <property type="match status" value="1"/>
</dbReference>
<keyword evidence="2" id="KW-1185">Reference proteome</keyword>
<name>A0A4Y9EMT5_9SPHN</name>
<evidence type="ECO:0000313" key="1">
    <source>
        <dbReference type="EMBL" id="TFU03347.1"/>
    </source>
</evidence>
<dbReference type="AlphaFoldDB" id="A0A4Y9EMT5"/>
<comment type="caution">
    <text evidence="1">The sequence shown here is derived from an EMBL/GenBank/DDBJ whole genome shotgun (WGS) entry which is preliminary data.</text>
</comment>
<evidence type="ECO:0000313" key="2">
    <source>
        <dbReference type="Proteomes" id="UP000297737"/>
    </source>
</evidence>
<sequence>MTKACGLYRVRRGKMGTMAVAETQPEIDVVEMLATALAARRRAGRAQLIGIAGPQGSGKSTLAAALATRLQGGVGLRVAVLGLDDLYLPKATRAALAQQVHPLLATRGVPGTHDVALGHKLIDALLHGDAPVALPVFDKSRDDRAAEPRIVDAPVDVLLFEGWCIGARPQSAAALARPVNALEAQADPHGIWRRWVNARLAADYVPLFAKADALVWLQTPAYATALAWRQQQEAELRAATGRGMSMAEVADFMAHYERLSRAMRRSLPRRADYVVSIDRAHRLTGLKTKGLRRAGLRPAP</sequence>
<protein>
    <submittedName>
        <fullName evidence="1">Kinase</fullName>
    </submittedName>
</protein>
<dbReference type="Pfam" id="PF03308">
    <property type="entry name" value="MeaB"/>
    <property type="match status" value="1"/>
</dbReference>
<keyword evidence="1" id="KW-0418">Kinase</keyword>
<dbReference type="Proteomes" id="UP000297737">
    <property type="component" value="Unassembled WGS sequence"/>
</dbReference>
<keyword evidence="1" id="KW-0808">Transferase</keyword>
<dbReference type="OrthoDB" id="455474at2"/>
<dbReference type="SUPFAM" id="SSF52540">
    <property type="entry name" value="P-loop containing nucleoside triphosphate hydrolases"/>
    <property type="match status" value="1"/>
</dbReference>
<proteinExistence type="predicted"/>
<gene>
    <name evidence="1" type="ORF">EUV02_09190</name>
</gene>
<dbReference type="EMBL" id="SIHO01000002">
    <property type="protein sequence ID" value="TFU03347.1"/>
    <property type="molecule type" value="Genomic_DNA"/>
</dbReference>
<accession>A0A4Y9EMT5</accession>
<dbReference type="InterPro" id="IPR027417">
    <property type="entry name" value="P-loop_NTPase"/>
</dbReference>
<reference evidence="1 2" key="1">
    <citation type="submission" date="2019-02" db="EMBL/GenBank/DDBJ databases">
        <title>Polymorphobacter sp. isolated from the lake at the Tibet of China.</title>
        <authorList>
            <person name="Li A."/>
        </authorList>
    </citation>
    <scope>NUCLEOTIDE SEQUENCE [LARGE SCALE GENOMIC DNA]</scope>
    <source>
        <strain evidence="1 2">DJ1R-1</strain>
    </source>
</reference>
<dbReference type="GO" id="GO:0016301">
    <property type="term" value="F:kinase activity"/>
    <property type="evidence" value="ECO:0007669"/>
    <property type="project" value="UniProtKB-KW"/>
</dbReference>